<dbReference type="EMBL" id="JACHIA010000006">
    <property type="protein sequence ID" value="MBB6070884.1"/>
    <property type="molecule type" value="Genomic_DNA"/>
</dbReference>
<evidence type="ECO:0000313" key="5">
    <source>
        <dbReference type="EMBL" id="MBB6070884.1"/>
    </source>
</evidence>
<proteinExistence type="predicted"/>
<dbReference type="AlphaFoldDB" id="A0A841GYS2"/>
<keyword evidence="3" id="KW-0804">Transcription</keyword>
<dbReference type="InterPro" id="IPR036390">
    <property type="entry name" value="WH_DNA-bd_sf"/>
</dbReference>
<sequence length="123" mass="13706">MNIHQTADPVHFTCPVELTIAMIGGKWKPLLLWELRGEPRRFNALQAAMPGITHKVLAQQLRGLERDGFITRTEREGEVRHVEYALSTFGGTLRPVLNAMADWAKTHHAQVGATLDSGPLDAR</sequence>
<dbReference type="Gene3D" id="1.10.10.10">
    <property type="entry name" value="Winged helix-like DNA-binding domain superfamily/Winged helix DNA-binding domain"/>
    <property type="match status" value="1"/>
</dbReference>
<dbReference type="Proteomes" id="UP000582837">
    <property type="component" value="Unassembled WGS sequence"/>
</dbReference>
<dbReference type="GO" id="GO:0003677">
    <property type="term" value="F:DNA binding"/>
    <property type="evidence" value="ECO:0007669"/>
    <property type="project" value="UniProtKB-KW"/>
</dbReference>
<comment type="caution">
    <text evidence="5">The sequence shown here is derived from an EMBL/GenBank/DDBJ whole genome shotgun (WGS) entry which is preliminary data.</text>
</comment>
<name>A0A841GYS2_9BACT</name>
<protein>
    <submittedName>
        <fullName evidence="5">DNA-binding HxlR family transcriptional regulator</fullName>
    </submittedName>
</protein>
<dbReference type="InterPro" id="IPR036388">
    <property type="entry name" value="WH-like_DNA-bd_sf"/>
</dbReference>
<evidence type="ECO:0000256" key="3">
    <source>
        <dbReference type="ARBA" id="ARBA00023163"/>
    </source>
</evidence>
<reference evidence="5 6" key="1">
    <citation type="submission" date="2020-08" db="EMBL/GenBank/DDBJ databases">
        <title>Genomic Encyclopedia of Type Strains, Phase IV (KMG-IV): sequencing the most valuable type-strain genomes for metagenomic binning, comparative biology and taxonomic classification.</title>
        <authorList>
            <person name="Goeker M."/>
        </authorList>
    </citation>
    <scope>NUCLEOTIDE SEQUENCE [LARGE SCALE GENOMIC DNA]</scope>
    <source>
        <strain evidence="5 6">DSM 29007</strain>
    </source>
</reference>
<dbReference type="InterPro" id="IPR002577">
    <property type="entry name" value="HTH_HxlR"/>
</dbReference>
<accession>A0A841GYS2</accession>
<dbReference type="Pfam" id="PF01638">
    <property type="entry name" value="HxlR"/>
    <property type="match status" value="1"/>
</dbReference>
<evidence type="ECO:0000313" key="6">
    <source>
        <dbReference type="Proteomes" id="UP000582837"/>
    </source>
</evidence>
<keyword evidence="6" id="KW-1185">Reference proteome</keyword>
<gene>
    <name evidence="5" type="ORF">HNQ61_002506</name>
</gene>
<evidence type="ECO:0000256" key="2">
    <source>
        <dbReference type="ARBA" id="ARBA00023125"/>
    </source>
</evidence>
<dbReference type="PANTHER" id="PTHR33204">
    <property type="entry name" value="TRANSCRIPTIONAL REGULATOR, MARR FAMILY"/>
    <property type="match status" value="1"/>
</dbReference>
<dbReference type="RefSeq" id="WP_170033266.1">
    <property type="nucleotide sequence ID" value="NZ_JABDTL010000001.1"/>
</dbReference>
<evidence type="ECO:0000256" key="1">
    <source>
        <dbReference type="ARBA" id="ARBA00023015"/>
    </source>
</evidence>
<organism evidence="5 6">
    <name type="scientific">Longimicrobium terrae</name>
    <dbReference type="NCBI Taxonomy" id="1639882"/>
    <lineage>
        <taxon>Bacteria</taxon>
        <taxon>Pseudomonadati</taxon>
        <taxon>Gemmatimonadota</taxon>
        <taxon>Longimicrobiia</taxon>
        <taxon>Longimicrobiales</taxon>
        <taxon>Longimicrobiaceae</taxon>
        <taxon>Longimicrobium</taxon>
    </lineage>
</organism>
<keyword evidence="1" id="KW-0805">Transcription regulation</keyword>
<keyword evidence="2 5" id="KW-0238">DNA-binding</keyword>
<dbReference type="SUPFAM" id="SSF46785">
    <property type="entry name" value="Winged helix' DNA-binding domain"/>
    <property type="match status" value="1"/>
</dbReference>
<feature type="domain" description="HTH hxlR-type" evidence="4">
    <location>
        <begin position="14"/>
        <end position="112"/>
    </location>
</feature>
<dbReference type="PANTHER" id="PTHR33204:SF29">
    <property type="entry name" value="TRANSCRIPTIONAL REGULATOR"/>
    <property type="match status" value="1"/>
</dbReference>
<dbReference type="PROSITE" id="PS51118">
    <property type="entry name" value="HTH_HXLR"/>
    <property type="match status" value="1"/>
</dbReference>
<evidence type="ECO:0000259" key="4">
    <source>
        <dbReference type="PROSITE" id="PS51118"/>
    </source>
</evidence>